<dbReference type="InterPro" id="IPR058240">
    <property type="entry name" value="rSAM_sf"/>
</dbReference>
<evidence type="ECO:0000256" key="2">
    <source>
        <dbReference type="ARBA" id="ARBA00022691"/>
    </source>
</evidence>
<feature type="binding site" evidence="8">
    <location>
        <position position="108"/>
    </location>
    <ligand>
        <name>S-adenosyl-L-methionine</name>
        <dbReference type="ChEBI" id="CHEBI:59789"/>
    </ligand>
</feature>
<feature type="binding site" evidence="8">
    <location>
        <position position="58"/>
    </location>
    <ligand>
        <name>Mg(2+)</name>
        <dbReference type="ChEBI" id="CHEBI:18420"/>
    </ligand>
</feature>
<feature type="binding site" evidence="8">
    <location>
        <begin position="152"/>
        <end position="154"/>
    </location>
    <ligand>
        <name>S-adenosyl-L-methionine</name>
        <dbReference type="ChEBI" id="CHEBI:59789"/>
    </ligand>
</feature>
<comment type="caution">
    <text evidence="9">The sequence shown here is derived from an EMBL/GenBank/DDBJ whole genome shotgun (WGS) entry which is preliminary data.</text>
</comment>
<comment type="pathway">
    <text evidence="8">Purine metabolism; 7-cyano-7-deazaguanine biosynthesis.</text>
</comment>
<dbReference type="EC" id="4.3.99.3" evidence="8"/>
<dbReference type="InterPro" id="IPR024924">
    <property type="entry name" value="7-CO-7-deazaguanine_synth-like"/>
</dbReference>
<gene>
    <name evidence="8" type="primary">queE</name>
    <name evidence="9" type="ORF">ACD661_08080</name>
</gene>
<keyword evidence="7 8" id="KW-0456">Lyase</keyword>
<evidence type="ECO:0000256" key="3">
    <source>
        <dbReference type="ARBA" id="ARBA00022723"/>
    </source>
</evidence>
<keyword evidence="3 8" id="KW-0479">Metal-binding</keyword>
<keyword evidence="4 8" id="KW-0460">Magnesium</keyword>
<dbReference type="PANTHER" id="PTHR42836">
    <property type="entry name" value="7-CARBOXY-7-DEAZAGUANINE SYNTHASE"/>
    <property type="match status" value="1"/>
</dbReference>
<keyword evidence="5 8" id="KW-0408">Iron</keyword>
<evidence type="ECO:0000256" key="1">
    <source>
        <dbReference type="ARBA" id="ARBA00022485"/>
    </source>
</evidence>
<evidence type="ECO:0000313" key="9">
    <source>
        <dbReference type="EMBL" id="MFJ1268508.1"/>
    </source>
</evidence>
<keyword evidence="10" id="KW-1185">Reference proteome</keyword>
<feature type="binding site" evidence="8">
    <location>
        <position position="53"/>
    </location>
    <ligand>
        <name>[4Fe-4S] cluster</name>
        <dbReference type="ChEBI" id="CHEBI:49883"/>
        <note>4Fe-4S-S-AdoMet</note>
    </ligand>
</feature>
<protein>
    <recommendedName>
        <fullName evidence="8">7-carboxy-7-deazaguanine synthase</fullName>
        <shortName evidence="8">CDG synthase</shortName>
        <ecNumber evidence="8">4.3.99.3</ecNumber>
    </recommendedName>
    <alternativeName>
        <fullName evidence="8">Queuosine biosynthesis protein QueE</fullName>
    </alternativeName>
</protein>
<proteinExistence type="inferred from homology"/>
<comment type="subunit">
    <text evidence="8">Homodimer.</text>
</comment>
<dbReference type="Gene3D" id="3.20.20.70">
    <property type="entry name" value="Aldolase class I"/>
    <property type="match status" value="1"/>
</dbReference>
<sequence>MFGVNSIAGKAFFKGAKQDELFVTSRFFTLQGEGPYRGHPAYFIRLAKCNLACSFCDTYFDSGEWRSFSSLLTEADEVISDFFARRTMPTPAWAQGPAKKVVLVITGGEPSLQNNLSAFLEQAQPYFQSLQIESNGTSVLPNLPERTTLVVSPKCLEHEGKVVRYLEPNAKMLARADCLKFVMSAPEDERYQAYSVIPLWAHAWAEKTNKSVFVSPMNIYKKEPQRVKMIRDEGRDLTMVERSEINEVISFWEPELLDLQKNQRNHEYAAEYCMQHGFILNLQLHLFASLP</sequence>
<feature type="binding site" evidence="8">
    <location>
        <begin position="55"/>
        <end position="57"/>
    </location>
    <ligand>
        <name>S-adenosyl-L-methionine</name>
        <dbReference type="ChEBI" id="CHEBI:59789"/>
    </ligand>
</feature>
<keyword evidence="2 8" id="KW-0949">S-adenosyl-L-methionine</keyword>
<comment type="cofactor">
    <cofactor evidence="8">
        <name>Mg(2+)</name>
        <dbReference type="ChEBI" id="CHEBI:18420"/>
    </cofactor>
</comment>
<accession>A0ABW8D738</accession>
<dbReference type="PANTHER" id="PTHR42836:SF1">
    <property type="entry name" value="7-CARBOXY-7-DEAZAGUANINE SYNTHASE"/>
    <property type="match status" value="1"/>
</dbReference>
<dbReference type="Proteomes" id="UP001615550">
    <property type="component" value="Unassembled WGS sequence"/>
</dbReference>
<feature type="binding site" evidence="8">
    <location>
        <position position="45"/>
    </location>
    <ligand>
        <name>substrate</name>
    </ligand>
</feature>
<dbReference type="SUPFAM" id="SSF102114">
    <property type="entry name" value="Radical SAM enzymes"/>
    <property type="match status" value="1"/>
</dbReference>
<evidence type="ECO:0000256" key="6">
    <source>
        <dbReference type="ARBA" id="ARBA00023014"/>
    </source>
</evidence>
<evidence type="ECO:0000256" key="7">
    <source>
        <dbReference type="ARBA" id="ARBA00023239"/>
    </source>
</evidence>
<comment type="cofactor">
    <cofactor evidence="8">
        <name>[4Fe-4S] cluster</name>
        <dbReference type="ChEBI" id="CHEBI:49883"/>
    </cofactor>
    <text evidence="8">Binds 1 [4Fe-4S] cluster. The cluster is coordinated with 3 cysteines and an exchangeable S-adenosyl-L-methionine.</text>
</comment>
<dbReference type="SFLD" id="SFLDS00029">
    <property type="entry name" value="Radical_SAM"/>
    <property type="match status" value="1"/>
</dbReference>
<keyword evidence="8" id="KW-0671">Queuosine biosynthesis</keyword>
<feature type="binding site" evidence="8">
    <location>
        <position position="49"/>
    </location>
    <ligand>
        <name>[4Fe-4S] cluster</name>
        <dbReference type="ChEBI" id="CHEBI:49883"/>
        <note>4Fe-4S-S-AdoMet</note>
    </ligand>
</feature>
<evidence type="ECO:0000256" key="5">
    <source>
        <dbReference type="ARBA" id="ARBA00023004"/>
    </source>
</evidence>
<dbReference type="RefSeq" id="WP_400187355.1">
    <property type="nucleotide sequence ID" value="NZ_JBGORX010000002.1"/>
</dbReference>
<keyword evidence="1 8" id="KW-0004">4Fe-4S</keyword>
<comment type="similarity">
    <text evidence="8">Belongs to the radical SAM superfamily. 7-carboxy-7-deazaguanine synthase family.</text>
</comment>
<dbReference type="EMBL" id="JBGORX010000002">
    <property type="protein sequence ID" value="MFJ1268508.1"/>
    <property type="molecule type" value="Genomic_DNA"/>
</dbReference>
<dbReference type="InterPro" id="IPR013785">
    <property type="entry name" value="Aldolase_TIM"/>
</dbReference>
<evidence type="ECO:0000256" key="8">
    <source>
        <dbReference type="HAMAP-Rule" id="MF_00917"/>
    </source>
</evidence>
<dbReference type="InterPro" id="IPR007197">
    <property type="entry name" value="rSAM"/>
</dbReference>
<evidence type="ECO:0000256" key="4">
    <source>
        <dbReference type="ARBA" id="ARBA00022842"/>
    </source>
</evidence>
<comment type="caution">
    <text evidence="8">Lacks conserved residue(s) required for the propagation of feature annotation.</text>
</comment>
<comment type="cofactor">
    <cofactor evidence="8">
        <name>S-adenosyl-L-methionine</name>
        <dbReference type="ChEBI" id="CHEBI:59789"/>
    </cofactor>
    <text evidence="8">Binds 1 S-adenosyl-L-methionine per subunit.</text>
</comment>
<comment type="function">
    <text evidence="8">Catalyzes the complex heterocyclic radical-mediated conversion of 6-carboxy-5,6,7,8-tetrahydropterin (CPH4) to 7-carboxy-7-deazaguanine (CDG), a step common to the biosynthetic pathways of all 7-deazapurine-containing compounds.</text>
</comment>
<keyword evidence="6 8" id="KW-0411">Iron-sulfur</keyword>
<organism evidence="9 10">
    <name type="scientific">Legionella lytica</name>
    <dbReference type="NCBI Taxonomy" id="96232"/>
    <lineage>
        <taxon>Bacteria</taxon>
        <taxon>Pseudomonadati</taxon>
        <taxon>Pseudomonadota</taxon>
        <taxon>Gammaproteobacteria</taxon>
        <taxon>Legionellales</taxon>
        <taxon>Legionellaceae</taxon>
        <taxon>Legionella</taxon>
    </lineage>
</organism>
<comment type="catalytic activity">
    <reaction evidence="8">
        <text>6-carboxy-5,6,7,8-tetrahydropterin + H(+) = 7-carboxy-7-carbaguanine + NH4(+)</text>
        <dbReference type="Rhea" id="RHEA:27974"/>
        <dbReference type="ChEBI" id="CHEBI:15378"/>
        <dbReference type="ChEBI" id="CHEBI:28938"/>
        <dbReference type="ChEBI" id="CHEBI:61032"/>
        <dbReference type="ChEBI" id="CHEBI:61036"/>
        <dbReference type="EC" id="4.3.99.3"/>
    </reaction>
</comment>
<evidence type="ECO:0000313" key="10">
    <source>
        <dbReference type="Proteomes" id="UP001615550"/>
    </source>
</evidence>
<name>A0ABW8D738_9GAMM</name>
<feature type="binding site" evidence="8">
    <location>
        <position position="106"/>
    </location>
    <ligand>
        <name>substrate</name>
    </ligand>
</feature>
<feature type="binding site" evidence="8">
    <location>
        <begin position="30"/>
        <end position="32"/>
    </location>
    <ligand>
        <name>substrate</name>
    </ligand>
</feature>
<feature type="binding site" evidence="8">
    <location>
        <position position="56"/>
    </location>
    <ligand>
        <name>[4Fe-4S] cluster</name>
        <dbReference type="ChEBI" id="CHEBI:49883"/>
        <note>4Fe-4S-S-AdoMet</note>
    </ligand>
</feature>
<reference evidence="9 10" key="1">
    <citation type="submission" date="2024-08" db="EMBL/GenBank/DDBJ databases">
        <title>Draft Genome Sequence of Legionella lytica strain DSB2004, Isolated From a Fire Sprinkler System.</title>
        <authorList>
            <person name="Everhart A.D."/>
            <person name="Kidane D.T."/>
            <person name="Farone A.L."/>
            <person name="Farone M.B."/>
        </authorList>
    </citation>
    <scope>NUCLEOTIDE SEQUENCE [LARGE SCALE GENOMIC DNA]</scope>
    <source>
        <strain evidence="9 10">DSB2004</strain>
    </source>
</reference>
<feature type="binding site" evidence="8">
    <location>
        <position position="291"/>
    </location>
    <ligand>
        <name>substrate</name>
    </ligand>
</feature>
<dbReference type="HAMAP" id="MF_00917">
    <property type="entry name" value="QueE"/>
    <property type="match status" value="1"/>
</dbReference>